<evidence type="ECO:0000256" key="1">
    <source>
        <dbReference type="SAM" id="SignalP"/>
    </source>
</evidence>
<feature type="signal peptide" evidence="1">
    <location>
        <begin position="1"/>
        <end position="34"/>
    </location>
</feature>
<accession>A0ABQ2UDA8</accession>
<evidence type="ECO:0000313" key="3">
    <source>
        <dbReference type="Proteomes" id="UP000649573"/>
    </source>
</evidence>
<evidence type="ECO:0000313" key="2">
    <source>
        <dbReference type="EMBL" id="GGU16960.1"/>
    </source>
</evidence>
<sequence>MVAAVNKFRKALSLSLATAAVLAASVTMSTAAQAASSPIEACGGGSYHEIDSHKLGSVATIRLLYNGSTNCVVTWRTNPGSPTRLLAAIAKENADGSYTDFKNDDKPYTTYAGPVKVSAAGKCIIWGGGVTISGVWNAWYSAPSHCG</sequence>
<reference evidence="3" key="1">
    <citation type="journal article" date="2019" name="Int. J. Syst. Evol. Microbiol.">
        <title>The Global Catalogue of Microorganisms (GCM) 10K type strain sequencing project: providing services to taxonomists for standard genome sequencing and annotation.</title>
        <authorList>
            <consortium name="The Broad Institute Genomics Platform"/>
            <consortium name="The Broad Institute Genome Sequencing Center for Infectious Disease"/>
            <person name="Wu L."/>
            <person name="Ma J."/>
        </authorList>
    </citation>
    <scope>NUCLEOTIDE SEQUENCE [LARGE SCALE GENOMIC DNA]</scope>
    <source>
        <strain evidence="3">JCM 3296</strain>
    </source>
</reference>
<name>A0ABQ2UDA8_9PSEU</name>
<keyword evidence="3" id="KW-1185">Reference proteome</keyword>
<keyword evidence="1" id="KW-0732">Signal</keyword>
<comment type="caution">
    <text evidence="2">The sequence shown here is derived from an EMBL/GenBank/DDBJ whole genome shotgun (WGS) entry which is preliminary data.</text>
</comment>
<dbReference type="Proteomes" id="UP000649573">
    <property type="component" value="Unassembled WGS sequence"/>
</dbReference>
<protein>
    <submittedName>
        <fullName evidence="2">Uncharacterized protein</fullName>
    </submittedName>
</protein>
<feature type="chain" id="PRO_5046262195" evidence="1">
    <location>
        <begin position="35"/>
        <end position="147"/>
    </location>
</feature>
<proteinExistence type="predicted"/>
<dbReference type="EMBL" id="BMRE01000001">
    <property type="protein sequence ID" value="GGU16960.1"/>
    <property type="molecule type" value="Genomic_DNA"/>
</dbReference>
<organism evidence="2 3">
    <name type="scientific">Lentzea flava</name>
    <dbReference type="NCBI Taxonomy" id="103732"/>
    <lineage>
        <taxon>Bacteria</taxon>
        <taxon>Bacillati</taxon>
        <taxon>Actinomycetota</taxon>
        <taxon>Actinomycetes</taxon>
        <taxon>Pseudonocardiales</taxon>
        <taxon>Pseudonocardiaceae</taxon>
        <taxon>Lentzea</taxon>
    </lineage>
</organism>
<gene>
    <name evidence="2" type="ORF">GCM10010178_05900</name>
</gene>